<dbReference type="InParanoid" id="K1RQS5"/>
<protein>
    <submittedName>
        <fullName evidence="2">Uncharacterized protein</fullName>
    </submittedName>
</protein>
<dbReference type="EMBL" id="JH818254">
    <property type="protein sequence ID" value="EKC36746.1"/>
    <property type="molecule type" value="Genomic_DNA"/>
</dbReference>
<dbReference type="CDD" id="cd15482">
    <property type="entry name" value="Sialidase_non-viral"/>
    <property type="match status" value="1"/>
</dbReference>
<dbReference type="PANTHER" id="PTHR43752">
    <property type="entry name" value="BNR/ASP-BOX REPEAT FAMILY PROTEIN"/>
    <property type="match status" value="1"/>
</dbReference>
<organism evidence="2">
    <name type="scientific">Magallana gigas</name>
    <name type="common">Pacific oyster</name>
    <name type="synonym">Crassostrea gigas</name>
    <dbReference type="NCBI Taxonomy" id="29159"/>
    <lineage>
        <taxon>Eukaryota</taxon>
        <taxon>Metazoa</taxon>
        <taxon>Spiralia</taxon>
        <taxon>Lophotrochozoa</taxon>
        <taxon>Mollusca</taxon>
        <taxon>Bivalvia</taxon>
        <taxon>Autobranchia</taxon>
        <taxon>Pteriomorphia</taxon>
        <taxon>Ostreida</taxon>
        <taxon>Ostreoidea</taxon>
        <taxon>Ostreidae</taxon>
        <taxon>Magallana</taxon>
    </lineage>
</organism>
<sequence length="391" mass="44348">MTLIGDYITRTWCRSWHQIAFLFAAILKTAGGIYYKSYLNIVHLGKSGNADLVDPRGYLPHRSRCNKRPKYGDSCKYEEKVRGRWRGRTCRDGEVYSGASCGCQIDWEANQLKNNSDQWTKAQVVSQRKGYSNQNPVLFHDNKTDVLYLFHSQQEAKKASAGIQSEDSAEIWVLSAKNVTNSTAIQFSPPRVMFKHKGSFDRNRVVVSLRNTWLYPMYYAGGSSKDQTSNLKECVDHDVFSSWLDHPFTASNYLVQPSVVRPKKGNPRLIVFFRDRRAQNVYRAESPDDGKTWTRPSKTTLPNNNSGIEASVLSSGNLAIVYNPTTKDRNPLSVSLSDDQGITWKYTRNLEYTKSSNGVEFSYPTLFQDSSEAIGSTCVHKMRGKHIGDKD</sequence>
<dbReference type="Pfam" id="PF13088">
    <property type="entry name" value="BNR_2"/>
    <property type="match status" value="1"/>
</dbReference>
<gene>
    <name evidence="2" type="ORF">CGI_10014218</name>
</gene>
<evidence type="ECO:0000313" key="2">
    <source>
        <dbReference type="EMBL" id="EKC36746.1"/>
    </source>
</evidence>
<dbReference type="PANTHER" id="PTHR43752:SF2">
    <property type="entry name" value="BNR_ASP-BOX REPEAT FAMILY PROTEIN"/>
    <property type="match status" value="1"/>
</dbReference>
<name>K1RQS5_MAGGI</name>
<dbReference type="SUPFAM" id="SSF50939">
    <property type="entry name" value="Sialidases"/>
    <property type="match status" value="1"/>
</dbReference>
<feature type="compositionally biased region" description="Polar residues" evidence="1">
    <location>
        <begin position="294"/>
        <end position="305"/>
    </location>
</feature>
<feature type="region of interest" description="Disordered" evidence="1">
    <location>
        <begin position="285"/>
        <end position="305"/>
    </location>
</feature>
<dbReference type="InterPro" id="IPR036278">
    <property type="entry name" value="Sialidase_sf"/>
</dbReference>
<dbReference type="AlphaFoldDB" id="K1RQS5"/>
<dbReference type="HOGENOM" id="CLU_706475_0_0_1"/>
<accession>K1RQS5</accession>
<evidence type="ECO:0000256" key="1">
    <source>
        <dbReference type="SAM" id="MobiDB-lite"/>
    </source>
</evidence>
<dbReference type="Gene3D" id="2.120.10.10">
    <property type="match status" value="1"/>
</dbReference>
<proteinExistence type="predicted"/>
<dbReference type="InterPro" id="IPR011040">
    <property type="entry name" value="Sialidase"/>
</dbReference>
<reference evidence="2" key="1">
    <citation type="journal article" date="2012" name="Nature">
        <title>The oyster genome reveals stress adaptation and complexity of shell formation.</title>
        <authorList>
            <person name="Zhang G."/>
            <person name="Fang X."/>
            <person name="Guo X."/>
            <person name="Li L."/>
            <person name="Luo R."/>
            <person name="Xu F."/>
            <person name="Yang P."/>
            <person name="Zhang L."/>
            <person name="Wang X."/>
            <person name="Qi H."/>
            <person name="Xiong Z."/>
            <person name="Que H."/>
            <person name="Xie Y."/>
            <person name="Holland P.W."/>
            <person name="Paps J."/>
            <person name="Zhu Y."/>
            <person name="Wu F."/>
            <person name="Chen Y."/>
            <person name="Wang J."/>
            <person name="Peng C."/>
            <person name="Meng J."/>
            <person name="Yang L."/>
            <person name="Liu J."/>
            <person name="Wen B."/>
            <person name="Zhang N."/>
            <person name="Huang Z."/>
            <person name="Zhu Q."/>
            <person name="Feng Y."/>
            <person name="Mount A."/>
            <person name="Hedgecock D."/>
            <person name="Xu Z."/>
            <person name="Liu Y."/>
            <person name="Domazet-Loso T."/>
            <person name="Du Y."/>
            <person name="Sun X."/>
            <person name="Zhang S."/>
            <person name="Liu B."/>
            <person name="Cheng P."/>
            <person name="Jiang X."/>
            <person name="Li J."/>
            <person name="Fan D."/>
            <person name="Wang W."/>
            <person name="Fu W."/>
            <person name="Wang T."/>
            <person name="Wang B."/>
            <person name="Zhang J."/>
            <person name="Peng Z."/>
            <person name="Li Y."/>
            <person name="Li N."/>
            <person name="Wang J."/>
            <person name="Chen M."/>
            <person name="He Y."/>
            <person name="Tan F."/>
            <person name="Song X."/>
            <person name="Zheng Q."/>
            <person name="Huang R."/>
            <person name="Yang H."/>
            <person name="Du X."/>
            <person name="Chen L."/>
            <person name="Yang M."/>
            <person name="Gaffney P.M."/>
            <person name="Wang S."/>
            <person name="Luo L."/>
            <person name="She Z."/>
            <person name="Ming Y."/>
            <person name="Huang W."/>
            <person name="Zhang S."/>
            <person name="Huang B."/>
            <person name="Zhang Y."/>
            <person name="Qu T."/>
            <person name="Ni P."/>
            <person name="Miao G."/>
            <person name="Wang J."/>
            <person name="Wang Q."/>
            <person name="Steinberg C.E."/>
            <person name="Wang H."/>
            <person name="Li N."/>
            <person name="Qian L."/>
            <person name="Zhang G."/>
            <person name="Li Y."/>
            <person name="Yang H."/>
            <person name="Liu X."/>
            <person name="Wang J."/>
            <person name="Yin Y."/>
            <person name="Wang J."/>
        </authorList>
    </citation>
    <scope>NUCLEOTIDE SEQUENCE [LARGE SCALE GENOMIC DNA]</scope>
    <source>
        <strain evidence="2">05x7-T-G4-1.051#20</strain>
    </source>
</reference>